<reference evidence="7" key="2">
    <citation type="submission" date="2025-09" db="UniProtKB">
        <authorList>
            <consortium name="Ensembl"/>
        </authorList>
    </citation>
    <scope>IDENTIFICATION</scope>
</reference>
<name>A0A7M4EHD2_CROPO</name>
<evidence type="ECO:0000256" key="5">
    <source>
        <dbReference type="SAM" id="MobiDB-lite"/>
    </source>
</evidence>
<evidence type="ECO:0000256" key="2">
    <source>
        <dbReference type="ARBA" id="ARBA00022670"/>
    </source>
</evidence>
<reference evidence="7" key="1">
    <citation type="submission" date="2025-08" db="UniProtKB">
        <authorList>
            <consortium name="Ensembl"/>
        </authorList>
    </citation>
    <scope>IDENTIFICATION</scope>
</reference>
<dbReference type="GO" id="GO:0010724">
    <property type="term" value="P:regulation of definitive erythrocyte differentiation"/>
    <property type="evidence" value="ECO:0007669"/>
    <property type="project" value="Ensembl"/>
</dbReference>
<dbReference type="AlphaFoldDB" id="A0A7M4EHD2"/>
<feature type="region of interest" description="Disordered" evidence="5">
    <location>
        <begin position="231"/>
        <end position="269"/>
    </location>
</feature>
<dbReference type="InterPro" id="IPR038765">
    <property type="entry name" value="Papain-like_cys_pep_sf"/>
</dbReference>
<keyword evidence="8" id="KW-1185">Reference proteome</keyword>
<dbReference type="Gene3D" id="3.40.395.10">
    <property type="entry name" value="Adenoviral Proteinase, Chain A"/>
    <property type="match status" value="1"/>
</dbReference>
<dbReference type="InterPro" id="IPR003653">
    <property type="entry name" value="Peptidase_C48_C"/>
</dbReference>
<dbReference type="FunFam" id="3.40.395.10:FF:000001">
    <property type="entry name" value="Sentrin-specific protease 1"/>
    <property type="match status" value="1"/>
</dbReference>
<proteinExistence type="inferred from homology"/>
<dbReference type="GO" id="GO:0061157">
    <property type="term" value="P:mRNA destabilization"/>
    <property type="evidence" value="ECO:0007669"/>
    <property type="project" value="Ensembl"/>
</dbReference>
<gene>
    <name evidence="7" type="primary">SENP1</name>
</gene>
<evidence type="ECO:0000259" key="6">
    <source>
        <dbReference type="PROSITE" id="PS50600"/>
    </source>
</evidence>
<dbReference type="GO" id="GO:0099524">
    <property type="term" value="C:postsynaptic cytosol"/>
    <property type="evidence" value="ECO:0007669"/>
    <property type="project" value="Ensembl"/>
</dbReference>
<dbReference type="GO" id="GO:0016926">
    <property type="term" value="P:protein desumoylation"/>
    <property type="evidence" value="ECO:0007669"/>
    <property type="project" value="Ensembl"/>
</dbReference>
<dbReference type="SUPFAM" id="SSF54001">
    <property type="entry name" value="Cysteine proteinases"/>
    <property type="match status" value="1"/>
</dbReference>
<dbReference type="Pfam" id="PF02902">
    <property type="entry name" value="Peptidase_C48"/>
    <property type="match status" value="1"/>
</dbReference>
<evidence type="ECO:0000313" key="7">
    <source>
        <dbReference type="Ensembl" id="ENSCPRP00005009872.1"/>
    </source>
</evidence>
<dbReference type="GO" id="GO:0016925">
    <property type="term" value="P:protein sumoylation"/>
    <property type="evidence" value="ECO:0007669"/>
    <property type="project" value="Ensembl"/>
</dbReference>
<feature type="domain" description="Ubiquitin-like protease family profile" evidence="6">
    <location>
        <begin position="571"/>
        <end position="735"/>
    </location>
</feature>
<dbReference type="GO" id="GO:0099523">
    <property type="term" value="C:presynaptic cytosol"/>
    <property type="evidence" value="ECO:0007669"/>
    <property type="project" value="Ensembl"/>
</dbReference>
<dbReference type="GO" id="GO:0070139">
    <property type="term" value="F:SUMO-specific endopeptidase activity"/>
    <property type="evidence" value="ECO:0007669"/>
    <property type="project" value="Ensembl"/>
</dbReference>
<sequence>MLAGGVVRELACVVGEQLCSREPADPCPPCCLSEPFSKCWCVGCPLIPQQAGRGCAVSQPGAEALKAFDLCFNLLLLAPLQLGKASVCSGPEFYAGVDSHVAYGVFTNIVIVFFYFPPSPQTSGSYVIRVRDVSSLEMDEFADPVRMDAGDATLANHSSTFKAFPPSQRAVLGDQLLLPGTKFSPDKLGNSEQAFTCPAGDASCSPGYYPEVPSSESYRAPTEPQIFGLSANGQWRVPSPGPALQKARTSRGSYLEARKTPSGSSNSFVGKSNHHCHASAYEKTFPIKPVTSPSWSGSCRWSLLSPKKTPRRFISTAEETVREEEREIYRQLLQMVTGKQFFMSKPFSHFPFHQSRCVNSNKTVVKEASSKNAKLFETYNITPTSQPPSILRTQEQPSHKPPLYPVSSYPSNTFESSNTITQHQQDNLPASNTQSEGSDSVILLKVKDPRTPVPSPPFFQAELWIKELFSRTSVYDSRARERWRQIEEQKALALQLQSQRLQEQEHSVQEQVDLHLRVPLEKEIPVTVKEDTKSADNEKEFPEITEEMEKEIRSVFRGGHQDEVLSEAFRLTITRKDIQTLNHLNWLNDEIINFYMNLLMERSKEKGLPTVHAFNTFFFTKLKTAGYQAVKRWTKKVDIFSVDILLVPIHLGVHWCLAVVDFRKKTITYYDSMGGRNTEACSILLQYLKQESLDKKRKEFDDNGWLQLCKKSQEIPQQMNGSDCGMFACKYADCITKDKPINFTQGIIFYTLFSGPVSSSFVQKRYSPHQVVFFIDRSCRTPWKSCALDSLPDCPCDLR</sequence>
<evidence type="ECO:0000256" key="4">
    <source>
        <dbReference type="ARBA" id="ARBA00022807"/>
    </source>
</evidence>
<evidence type="ECO:0000256" key="1">
    <source>
        <dbReference type="ARBA" id="ARBA00005234"/>
    </source>
</evidence>
<dbReference type="PANTHER" id="PTHR12606">
    <property type="entry name" value="SENTRIN/SUMO-SPECIFIC PROTEASE"/>
    <property type="match status" value="1"/>
</dbReference>
<dbReference type="GO" id="GO:0031965">
    <property type="term" value="C:nuclear membrane"/>
    <property type="evidence" value="ECO:0007669"/>
    <property type="project" value="Ensembl"/>
</dbReference>
<dbReference type="GO" id="GO:0032435">
    <property type="term" value="P:negative regulation of proteasomal ubiquitin-dependent protein catabolic process"/>
    <property type="evidence" value="ECO:0007669"/>
    <property type="project" value="Ensembl"/>
</dbReference>
<evidence type="ECO:0000313" key="8">
    <source>
        <dbReference type="Proteomes" id="UP000594220"/>
    </source>
</evidence>
<keyword evidence="4" id="KW-0788">Thiol protease</keyword>
<dbReference type="GO" id="GO:0043161">
    <property type="term" value="P:proteasome-mediated ubiquitin-dependent protein catabolic process"/>
    <property type="evidence" value="ECO:0007669"/>
    <property type="project" value="Ensembl"/>
</dbReference>
<dbReference type="GeneTree" id="ENSGT00940000155489"/>
<accession>A0A7M4EHD2</accession>
<dbReference type="Proteomes" id="UP000594220">
    <property type="component" value="Unplaced"/>
</dbReference>
<keyword evidence="3" id="KW-0378">Hydrolase</keyword>
<dbReference type="GO" id="GO:0016929">
    <property type="term" value="F:deSUMOylase activity"/>
    <property type="evidence" value="ECO:0007669"/>
    <property type="project" value="Ensembl"/>
</dbReference>
<evidence type="ECO:0000256" key="3">
    <source>
        <dbReference type="ARBA" id="ARBA00022801"/>
    </source>
</evidence>
<dbReference type="Ensembl" id="ENSCPRT00005011631.1">
    <property type="protein sequence ID" value="ENSCPRP00005009872.1"/>
    <property type="gene ID" value="ENSCPRG00005007043.1"/>
</dbReference>
<dbReference type="GO" id="GO:0005925">
    <property type="term" value="C:focal adhesion"/>
    <property type="evidence" value="ECO:0007669"/>
    <property type="project" value="Ensembl"/>
</dbReference>
<protein>
    <submittedName>
        <fullName evidence="7">SUMO specific peptidase 1</fullName>
    </submittedName>
</protein>
<dbReference type="PANTHER" id="PTHR12606:SF30">
    <property type="entry name" value="SENTRIN-SPECIFIC PROTEASE 1"/>
    <property type="match status" value="1"/>
</dbReference>
<organism evidence="7 8">
    <name type="scientific">Crocodylus porosus</name>
    <name type="common">Saltwater crocodile</name>
    <name type="synonym">Estuarine crocodile</name>
    <dbReference type="NCBI Taxonomy" id="8502"/>
    <lineage>
        <taxon>Eukaryota</taxon>
        <taxon>Metazoa</taxon>
        <taxon>Chordata</taxon>
        <taxon>Craniata</taxon>
        <taxon>Vertebrata</taxon>
        <taxon>Euteleostomi</taxon>
        <taxon>Archelosauria</taxon>
        <taxon>Archosauria</taxon>
        <taxon>Crocodylia</taxon>
        <taxon>Longirostres</taxon>
        <taxon>Crocodylidae</taxon>
        <taxon>Crocodylus</taxon>
    </lineage>
</organism>
<comment type="similarity">
    <text evidence="1">Belongs to the peptidase C48 family.</text>
</comment>
<dbReference type="GO" id="GO:0005654">
    <property type="term" value="C:nucleoplasm"/>
    <property type="evidence" value="ECO:0007669"/>
    <property type="project" value="Ensembl"/>
</dbReference>
<dbReference type="GO" id="GO:0045944">
    <property type="term" value="P:positive regulation of transcription by RNA polymerase II"/>
    <property type="evidence" value="ECO:0007669"/>
    <property type="project" value="Ensembl"/>
</dbReference>
<keyword evidence="2" id="KW-0645">Protease</keyword>
<feature type="region of interest" description="Disordered" evidence="5">
    <location>
        <begin position="410"/>
        <end position="437"/>
    </location>
</feature>
<dbReference type="OMA" id="NWLNDEX"/>
<dbReference type="PROSITE" id="PS50600">
    <property type="entry name" value="ULP_PROTEASE"/>
    <property type="match status" value="1"/>
</dbReference>